<name>A0A2S5GYS1_9BURK</name>
<evidence type="ECO:0000256" key="1">
    <source>
        <dbReference type="ARBA" id="ARBA00022553"/>
    </source>
</evidence>
<dbReference type="RefSeq" id="WP_104142114.1">
    <property type="nucleotide sequence ID" value="NZ_PREU01000001.1"/>
</dbReference>
<dbReference type="SUPFAM" id="SSF52172">
    <property type="entry name" value="CheY-like"/>
    <property type="match status" value="1"/>
</dbReference>
<dbReference type="Pfam" id="PF00072">
    <property type="entry name" value="Response_reg"/>
    <property type="match status" value="1"/>
</dbReference>
<accession>A0A2S5GYS1</accession>
<evidence type="ECO:0000256" key="2">
    <source>
        <dbReference type="PROSITE-ProRule" id="PRU00169"/>
    </source>
</evidence>
<dbReference type="EMBL" id="PREU01000001">
    <property type="protein sequence ID" value="PPA78158.1"/>
    <property type="molecule type" value="Genomic_DNA"/>
</dbReference>
<evidence type="ECO:0000313" key="5">
    <source>
        <dbReference type="Proteomes" id="UP000239990"/>
    </source>
</evidence>
<reference evidence="4 5" key="1">
    <citation type="submission" date="2018-02" db="EMBL/GenBank/DDBJ databases">
        <title>Draft Genome of Achromobacter spanius stain 6.</title>
        <authorList>
            <person name="Gunasekera T.S."/>
            <person name="Radwan O."/>
            <person name="Ruiz O.N."/>
        </authorList>
    </citation>
    <scope>NUCLEOTIDE SEQUENCE [LARGE SCALE GENOMIC DNA]</scope>
    <source>
        <strain evidence="4 5">6</strain>
    </source>
</reference>
<dbReference type="InterPro" id="IPR011006">
    <property type="entry name" value="CheY-like_superfamily"/>
</dbReference>
<dbReference type="SMART" id="SM00448">
    <property type="entry name" value="REC"/>
    <property type="match status" value="1"/>
</dbReference>
<evidence type="ECO:0000313" key="4">
    <source>
        <dbReference type="EMBL" id="PPA78158.1"/>
    </source>
</evidence>
<dbReference type="Proteomes" id="UP000239990">
    <property type="component" value="Unassembled WGS sequence"/>
</dbReference>
<dbReference type="Gene3D" id="3.40.50.2300">
    <property type="match status" value="1"/>
</dbReference>
<organism evidence="4 5">
    <name type="scientific">Achromobacter spanius</name>
    <dbReference type="NCBI Taxonomy" id="217203"/>
    <lineage>
        <taxon>Bacteria</taxon>
        <taxon>Pseudomonadati</taxon>
        <taxon>Pseudomonadota</taxon>
        <taxon>Betaproteobacteria</taxon>
        <taxon>Burkholderiales</taxon>
        <taxon>Alcaligenaceae</taxon>
        <taxon>Achromobacter</taxon>
    </lineage>
</organism>
<dbReference type="AlphaFoldDB" id="A0A2S5GYS1"/>
<dbReference type="PANTHER" id="PTHR44591">
    <property type="entry name" value="STRESS RESPONSE REGULATOR PROTEIN 1"/>
    <property type="match status" value="1"/>
</dbReference>
<evidence type="ECO:0000259" key="3">
    <source>
        <dbReference type="PROSITE" id="PS50110"/>
    </source>
</evidence>
<protein>
    <submittedName>
        <fullName evidence="4">Response regulator</fullName>
    </submittedName>
</protein>
<keyword evidence="1 2" id="KW-0597">Phosphoprotein</keyword>
<dbReference type="GO" id="GO:0000160">
    <property type="term" value="P:phosphorelay signal transduction system"/>
    <property type="evidence" value="ECO:0007669"/>
    <property type="project" value="InterPro"/>
</dbReference>
<feature type="modified residue" description="4-aspartylphosphate" evidence="2">
    <location>
        <position position="55"/>
    </location>
</feature>
<dbReference type="PROSITE" id="PS50110">
    <property type="entry name" value="RESPONSE_REGULATORY"/>
    <property type="match status" value="1"/>
</dbReference>
<gene>
    <name evidence="4" type="ORF">C4E15_02430</name>
</gene>
<sequence>MNAAPLIAVVDDDASVRKALGSLLRSLDLNVVLYDGAAGLLDAEDLTRLSCVVTDIQMPGMTGLAMCAALRERGLGVPVILMTAFPEERYREQARQLGAFCFLCKPFEDAEILRCIDRAIHPEAPAP</sequence>
<dbReference type="PANTHER" id="PTHR44591:SF25">
    <property type="entry name" value="CHEMOTAXIS TWO-COMPONENT RESPONSE REGULATOR"/>
    <property type="match status" value="1"/>
</dbReference>
<feature type="domain" description="Response regulatory" evidence="3">
    <location>
        <begin position="6"/>
        <end position="120"/>
    </location>
</feature>
<comment type="caution">
    <text evidence="4">The sequence shown here is derived from an EMBL/GenBank/DDBJ whole genome shotgun (WGS) entry which is preliminary data.</text>
</comment>
<proteinExistence type="predicted"/>
<dbReference type="OrthoDB" id="9802186at2"/>
<dbReference type="InterPro" id="IPR050595">
    <property type="entry name" value="Bact_response_regulator"/>
</dbReference>
<dbReference type="InterPro" id="IPR001789">
    <property type="entry name" value="Sig_transdc_resp-reg_receiver"/>
</dbReference>